<dbReference type="EMBL" id="MU865316">
    <property type="protein sequence ID" value="KAK4228652.1"/>
    <property type="molecule type" value="Genomic_DNA"/>
</dbReference>
<proteinExistence type="predicted"/>
<dbReference type="Gene3D" id="3.10.450.50">
    <property type="match status" value="1"/>
</dbReference>
<dbReference type="AlphaFoldDB" id="A0AAN7BSL1"/>
<feature type="non-terminal residue" evidence="1">
    <location>
        <position position="142"/>
    </location>
</feature>
<keyword evidence="2" id="KW-1185">Reference proteome</keyword>
<evidence type="ECO:0000313" key="1">
    <source>
        <dbReference type="EMBL" id="KAK4228652.1"/>
    </source>
</evidence>
<organism evidence="1 2">
    <name type="scientific">Podospora fimiseda</name>
    <dbReference type="NCBI Taxonomy" id="252190"/>
    <lineage>
        <taxon>Eukaryota</taxon>
        <taxon>Fungi</taxon>
        <taxon>Dikarya</taxon>
        <taxon>Ascomycota</taxon>
        <taxon>Pezizomycotina</taxon>
        <taxon>Sordariomycetes</taxon>
        <taxon>Sordariomycetidae</taxon>
        <taxon>Sordariales</taxon>
        <taxon>Podosporaceae</taxon>
        <taxon>Podospora</taxon>
    </lineage>
</organism>
<reference evidence="1" key="2">
    <citation type="submission" date="2023-05" db="EMBL/GenBank/DDBJ databases">
        <authorList>
            <consortium name="Lawrence Berkeley National Laboratory"/>
            <person name="Steindorff A."/>
            <person name="Hensen N."/>
            <person name="Bonometti L."/>
            <person name="Westerberg I."/>
            <person name="Brannstrom I.O."/>
            <person name="Guillou S."/>
            <person name="Cros-Aarteil S."/>
            <person name="Calhoun S."/>
            <person name="Haridas S."/>
            <person name="Kuo A."/>
            <person name="Mondo S."/>
            <person name="Pangilinan J."/>
            <person name="Riley R."/>
            <person name="Labutti K."/>
            <person name="Andreopoulos B."/>
            <person name="Lipzen A."/>
            <person name="Chen C."/>
            <person name="Yanf M."/>
            <person name="Daum C."/>
            <person name="Ng V."/>
            <person name="Clum A."/>
            <person name="Ohm R."/>
            <person name="Martin F."/>
            <person name="Silar P."/>
            <person name="Natvig D."/>
            <person name="Lalanne C."/>
            <person name="Gautier V."/>
            <person name="Ament-Velasquez S.L."/>
            <person name="Kruys A."/>
            <person name="Hutchinson M.I."/>
            <person name="Powell A.J."/>
            <person name="Barry K."/>
            <person name="Miller A.N."/>
            <person name="Grigoriev I.V."/>
            <person name="Debuchy R."/>
            <person name="Gladieux P."/>
            <person name="Thoren M.H."/>
            <person name="Johannesson H."/>
        </authorList>
    </citation>
    <scope>NUCLEOTIDE SEQUENCE</scope>
    <source>
        <strain evidence="1">CBS 990.96</strain>
    </source>
</reference>
<protein>
    <recommendedName>
        <fullName evidence="3">SnoaL-like domain-containing protein</fullName>
    </recommendedName>
</protein>
<reference evidence="1" key="1">
    <citation type="journal article" date="2023" name="Mol. Phylogenet. Evol.">
        <title>Genome-scale phylogeny and comparative genomics of the fungal order Sordariales.</title>
        <authorList>
            <person name="Hensen N."/>
            <person name="Bonometti L."/>
            <person name="Westerberg I."/>
            <person name="Brannstrom I.O."/>
            <person name="Guillou S."/>
            <person name="Cros-Aarteil S."/>
            <person name="Calhoun S."/>
            <person name="Haridas S."/>
            <person name="Kuo A."/>
            <person name="Mondo S."/>
            <person name="Pangilinan J."/>
            <person name="Riley R."/>
            <person name="LaButti K."/>
            <person name="Andreopoulos B."/>
            <person name="Lipzen A."/>
            <person name="Chen C."/>
            <person name="Yan M."/>
            <person name="Daum C."/>
            <person name="Ng V."/>
            <person name="Clum A."/>
            <person name="Steindorff A."/>
            <person name="Ohm R.A."/>
            <person name="Martin F."/>
            <person name="Silar P."/>
            <person name="Natvig D.O."/>
            <person name="Lalanne C."/>
            <person name="Gautier V."/>
            <person name="Ament-Velasquez S.L."/>
            <person name="Kruys A."/>
            <person name="Hutchinson M.I."/>
            <person name="Powell A.J."/>
            <person name="Barry K."/>
            <person name="Miller A.N."/>
            <person name="Grigoriev I.V."/>
            <person name="Debuchy R."/>
            <person name="Gladieux P."/>
            <person name="Hiltunen Thoren M."/>
            <person name="Johannesson H."/>
        </authorList>
    </citation>
    <scope>NUCLEOTIDE SEQUENCE</scope>
    <source>
        <strain evidence="1">CBS 990.96</strain>
    </source>
</reference>
<dbReference type="Proteomes" id="UP001301958">
    <property type="component" value="Unassembled WGS sequence"/>
</dbReference>
<accession>A0AAN7BSL1</accession>
<evidence type="ECO:0008006" key="3">
    <source>
        <dbReference type="Google" id="ProtNLM"/>
    </source>
</evidence>
<comment type="caution">
    <text evidence="1">The sequence shown here is derived from an EMBL/GenBank/DDBJ whole genome shotgun (WGS) entry which is preliminary data.</text>
</comment>
<sequence>MDRLSPERRETIRRLLDGYSSLSTKKLSEPLSPDFTHHILPSSLDMPSRNKDEFALCAAGIFSIFEDFKMMPTNIYEDNNRDVVVIHARMRATPRKRINGAKQLWDNECVLIVQLSKDGKQVTRLEEFVDSVMAVEMRKKHG</sequence>
<evidence type="ECO:0000313" key="2">
    <source>
        <dbReference type="Proteomes" id="UP001301958"/>
    </source>
</evidence>
<dbReference type="SUPFAM" id="SSF54427">
    <property type="entry name" value="NTF2-like"/>
    <property type="match status" value="1"/>
</dbReference>
<name>A0AAN7BSL1_9PEZI</name>
<dbReference type="InterPro" id="IPR032710">
    <property type="entry name" value="NTF2-like_dom_sf"/>
</dbReference>
<gene>
    <name evidence="1" type="ORF">QBC38DRAFT_388235</name>
</gene>